<evidence type="ECO:0000259" key="4">
    <source>
        <dbReference type="PROSITE" id="PS51379"/>
    </source>
</evidence>
<dbReference type="Gene3D" id="3.40.50.360">
    <property type="match status" value="1"/>
</dbReference>
<dbReference type="AlphaFoldDB" id="S0FKU1"/>
<evidence type="ECO:0000256" key="1">
    <source>
        <dbReference type="ARBA" id="ARBA00022723"/>
    </source>
</evidence>
<dbReference type="PROSITE" id="PS51379">
    <property type="entry name" value="4FE4S_FER_2"/>
    <property type="match status" value="2"/>
</dbReference>
<keyword evidence="3" id="KW-0411">Iron-sulfur</keyword>
<evidence type="ECO:0000256" key="2">
    <source>
        <dbReference type="ARBA" id="ARBA00023004"/>
    </source>
</evidence>
<dbReference type="RefSeq" id="WP_004625086.1">
    <property type="nucleotide sequence ID" value="NZ_AORV01000026.1"/>
</dbReference>
<dbReference type="GO" id="GO:0046872">
    <property type="term" value="F:metal ion binding"/>
    <property type="evidence" value="ECO:0007669"/>
    <property type="project" value="UniProtKB-KW"/>
</dbReference>
<dbReference type="EMBL" id="AORV01000026">
    <property type="protein sequence ID" value="EMS72810.1"/>
    <property type="molecule type" value="Genomic_DNA"/>
</dbReference>
<dbReference type="InterPro" id="IPR026816">
    <property type="entry name" value="Flavodoxin_dom"/>
</dbReference>
<comment type="caution">
    <text evidence="5">The sequence shown here is derived from an EMBL/GenBank/DDBJ whole genome shotgun (WGS) entry which is preliminary data.</text>
</comment>
<dbReference type="Gene3D" id="3.30.70.20">
    <property type="match status" value="1"/>
</dbReference>
<reference evidence="5 6" key="1">
    <citation type="journal article" date="2013" name="Genome Announc.">
        <title>Draft Genome Sequence of the Cellulolytic, Mesophilic, Anaerobic Bacterium Clostridium termitidis Strain CT1112 (DSM 5398).</title>
        <authorList>
            <person name="Lal S."/>
            <person name="Ramachandran U."/>
            <person name="Zhang X."/>
            <person name="Munir R."/>
            <person name="Sparling R."/>
            <person name="Levin D.B."/>
        </authorList>
    </citation>
    <scope>NUCLEOTIDE SEQUENCE [LARGE SCALE GENOMIC DNA]</scope>
    <source>
        <strain evidence="5 6">CT1112</strain>
    </source>
</reference>
<keyword evidence="1" id="KW-0479">Metal-binding</keyword>
<name>S0FKU1_RUMCE</name>
<dbReference type="PROSITE" id="PS00198">
    <property type="entry name" value="4FE4S_FER_1"/>
    <property type="match status" value="1"/>
</dbReference>
<dbReference type="PATRIC" id="fig|1195236.3.peg.1633"/>
<dbReference type="Pfam" id="PF13237">
    <property type="entry name" value="Fer4_10"/>
    <property type="match status" value="1"/>
</dbReference>
<evidence type="ECO:0000313" key="6">
    <source>
        <dbReference type="Proteomes" id="UP000014155"/>
    </source>
</evidence>
<gene>
    <name evidence="5" type="ORF">CTER_1316</name>
</gene>
<dbReference type="InterPro" id="IPR047964">
    <property type="entry name" value="EFR1-like"/>
</dbReference>
<dbReference type="InterPro" id="IPR017900">
    <property type="entry name" value="4Fe4S_Fe_S_CS"/>
</dbReference>
<accession>S0FKU1</accession>
<dbReference type="SUPFAM" id="SSF52218">
    <property type="entry name" value="Flavoproteins"/>
    <property type="match status" value="1"/>
</dbReference>
<proteinExistence type="predicted"/>
<dbReference type="Proteomes" id="UP000014155">
    <property type="component" value="Unassembled WGS sequence"/>
</dbReference>
<dbReference type="SUPFAM" id="SSF54862">
    <property type="entry name" value="4Fe-4S ferredoxins"/>
    <property type="match status" value="1"/>
</dbReference>
<dbReference type="InterPro" id="IPR029039">
    <property type="entry name" value="Flavoprotein-like_sf"/>
</dbReference>
<keyword evidence="2" id="KW-0408">Iron</keyword>
<dbReference type="NCBIfam" id="NF038196">
    <property type="entry name" value="ferrodoxin_EFR1"/>
    <property type="match status" value="1"/>
</dbReference>
<evidence type="ECO:0000313" key="5">
    <source>
        <dbReference type="EMBL" id="EMS72810.1"/>
    </source>
</evidence>
<organism evidence="5 6">
    <name type="scientific">Ruminiclostridium cellobioparum subsp. termitidis CT1112</name>
    <dbReference type="NCBI Taxonomy" id="1195236"/>
    <lineage>
        <taxon>Bacteria</taxon>
        <taxon>Bacillati</taxon>
        <taxon>Bacillota</taxon>
        <taxon>Clostridia</taxon>
        <taxon>Eubacteriales</taxon>
        <taxon>Oscillospiraceae</taxon>
        <taxon>Ruminiclostridium</taxon>
    </lineage>
</organism>
<feature type="domain" description="4Fe-4S ferredoxin-type" evidence="4">
    <location>
        <begin position="219"/>
        <end position="240"/>
    </location>
</feature>
<dbReference type="InterPro" id="IPR017896">
    <property type="entry name" value="4Fe4S_Fe-S-bd"/>
</dbReference>
<dbReference type="eggNOG" id="COG1149">
    <property type="taxonomic scope" value="Bacteria"/>
</dbReference>
<dbReference type="STRING" id="1195236.CTER_1316"/>
<evidence type="ECO:0000256" key="3">
    <source>
        <dbReference type="ARBA" id="ARBA00023014"/>
    </source>
</evidence>
<sequence length="260" mass="28819">MSIGIYYFTGTGNSLKISKDLAAKFEDAQLIPMTAAIRTGSIPDSDTIALVFPVYMFGLPRIVSDFIKKFSKQMKNKYIIALAVNGGTVAGTLLSLDRKLKAKGLYLSAGFSVKTPSNFIVEFTVEDEEIQHLFEASKKRVDEIASVIKSGATPVIDQGTRKDCIVRTGILNKFLRPLTPIMDITFKSTGACSGCGICKRVCPVDNITLKDGAPNWHHRCQQCFACINNCPGNAIEYMKLTRGKKRYHNPYIKMEELMKK</sequence>
<dbReference type="GO" id="GO:0051536">
    <property type="term" value="F:iron-sulfur cluster binding"/>
    <property type="evidence" value="ECO:0007669"/>
    <property type="project" value="UniProtKB-KW"/>
</dbReference>
<dbReference type="Pfam" id="PF12724">
    <property type="entry name" value="Flavodoxin_5"/>
    <property type="match status" value="1"/>
</dbReference>
<feature type="domain" description="4Fe-4S ferredoxin-type" evidence="4">
    <location>
        <begin position="182"/>
        <end position="212"/>
    </location>
</feature>
<keyword evidence="6" id="KW-1185">Reference proteome</keyword>
<protein>
    <submittedName>
        <fullName evidence="5">4Fe-4S ferredoxin iron-sulfur binding domain-containing protein</fullName>
    </submittedName>
</protein>